<evidence type="ECO:0000313" key="1">
    <source>
        <dbReference type="EMBL" id="GAG82942.1"/>
    </source>
</evidence>
<comment type="caution">
    <text evidence="1">The sequence shown here is derived from an EMBL/GenBank/DDBJ whole genome shotgun (WGS) entry which is preliminary data.</text>
</comment>
<dbReference type="EMBL" id="BART01017865">
    <property type="protein sequence ID" value="GAG82942.1"/>
    <property type="molecule type" value="Genomic_DNA"/>
</dbReference>
<dbReference type="AlphaFoldDB" id="X1BP28"/>
<dbReference type="InterPro" id="IPR003374">
    <property type="entry name" value="ApbE-like_sf"/>
</dbReference>
<name>X1BP28_9ZZZZ</name>
<accession>X1BP28</accession>
<dbReference type="SUPFAM" id="SSF143631">
    <property type="entry name" value="ApbE-like"/>
    <property type="match status" value="1"/>
</dbReference>
<organism evidence="1">
    <name type="scientific">marine sediment metagenome</name>
    <dbReference type="NCBI Taxonomy" id="412755"/>
    <lineage>
        <taxon>unclassified sequences</taxon>
        <taxon>metagenomes</taxon>
        <taxon>ecological metagenomes</taxon>
    </lineage>
</organism>
<protein>
    <submittedName>
        <fullName evidence="1">Uncharacterized protein</fullName>
    </submittedName>
</protein>
<sequence>FCQNAALADAAATRICNLVKGTDIESSIKKGLDIADDLDGISGVLISRKDKIGQTGKLPQLIKIEGSKNRILEKKIEEIFIDNSEIFK</sequence>
<feature type="non-terminal residue" evidence="1">
    <location>
        <position position="1"/>
    </location>
</feature>
<dbReference type="Gene3D" id="3.10.520.10">
    <property type="entry name" value="ApbE-like domains"/>
    <property type="match status" value="1"/>
</dbReference>
<proteinExistence type="predicted"/>
<reference evidence="1" key="1">
    <citation type="journal article" date="2014" name="Front. Microbiol.">
        <title>High frequency of phylogenetically diverse reductive dehalogenase-homologous genes in deep subseafloor sedimentary metagenomes.</title>
        <authorList>
            <person name="Kawai M."/>
            <person name="Futagami T."/>
            <person name="Toyoda A."/>
            <person name="Takaki Y."/>
            <person name="Nishi S."/>
            <person name="Hori S."/>
            <person name="Arai W."/>
            <person name="Tsubouchi T."/>
            <person name="Morono Y."/>
            <person name="Uchiyama I."/>
            <person name="Ito T."/>
            <person name="Fujiyama A."/>
            <person name="Inagaki F."/>
            <person name="Takami H."/>
        </authorList>
    </citation>
    <scope>NUCLEOTIDE SEQUENCE</scope>
    <source>
        <strain evidence="1">Expedition CK06-06</strain>
    </source>
</reference>
<gene>
    <name evidence="1" type="ORF">S01H4_33860</name>
</gene>